<dbReference type="InterPro" id="IPR036291">
    <property type="entry name" value="NAD(P)-bd_dom_sf"/>
</dbReference>
<proteinExistence type="predicted"/>
<dbReference type="STRING" id="576131.SAMN05444486_103469"/>
<dbReference type="Pfam" id="PF00106">
    <property type="entry name" value="adh_short"/>
    <property type="match status" value="1"/>
</dbReference>
<evidence type="ECO:0000313" key="1">
    <source>
        <dbReference type="EMBL" id="SDY73283.1"/>
    </source>
</evidence>
<dbReference type="AlphaFoldDB" id="A0A1H3M9L6"/>
<dbReference type="PANTHER" id="PTHR43544">
    <property type="entry name" value="SHORT-CHAIN DEHYDROGENASE/REDUCTASE"/>
    <property type="match status" value="1"/>
</dbReference>
<organism evidence="1 2">
    <name type="scientific">Lentibacter algarum</name>
    <dbReference type="NCBI Taxonomy" id="576131"/>
    <lineage>
        <taxon>Bacteria</taxon>
        <taxon>Pseudomonadati</taxon>
        <taxon>Pseudomonadota</taxon>
        <taxon>Alphaproteobacteria</taxon>
        <taxon>Rhodobacterales</taxon>
        <taxon>Roseobacteraceae</taxon>
        <taxon>Lentibacter</taxon>
    </lineage>
</organism>
<dbReference type="PRINTS" id="PR00081">
    <property type="entry name" value="GDHRDH"/>
</dbReference>
<dbReference type="EMBL" id="FNPR01000003">
    <property type="protein sequence ID" value="SDY73283.1"/>
    <property type="molecule type" value="Genomic_DNA"/>
</dbReference>
<sequence length="222" mass="23689">MTQNALIIGASGGIGAAVAQDLETRGWQVTRLSRAHDGLDISDQANVDAHLEAQNGPYELVFMASGVLAAEGGAPEKALSQIRQESFEEVFKVNTFGVAYVLRHVPKLLPKKGRSVLAVLTARVGSIGDNNIGGWHAYRASKAAANQLLRGAAIELGRSHKEAIAVALHPGTVATDFTANYAARHTTVRPEAAAKNLVDVMLGLTPEDSGQFFDYAYKPIEW</sequence>
<dbReference type="RefSeq" id="WP_089892923.1">
    <property type="nucleotide sequence ID" value="NZ_CALJFH010000035.1"/>
</dbReference>
<evidence type="ECO:0000313" key="2">
    <source>
        <dbReference type="Proteomes" id="UP000199026"/>
    </source>
</evidence>
<dbReference type="InterPro" id="IPR002347">
    <property type="entry name" value="SDR_fam"/>
</dbReference>
<protein>
    <submittedName>
        <fullName evidence="1">NAD(P)-dependent dehydrogenase, short-chain alcohol dehydrogenase family</fullName>
    </submittedName>
</protein>
<dbReference type="GO" id="GO:0005737">
    <property type="term" value="C:cytoplasm"/>
    <property type="evidence" value="ECO:0007669"/>
    <property type="project" value="TreeGrafter"/>
</dbReference>
<dbReference type="GeneID" id="78125415"/>
<dbReference type="SUPFAM" id="SSF51735">
    <property type="entry name" value="NAD(P)-binding Rossmann-fold domains"/>
    <property type="match status" value="1"/>
</dbReference>
<reference evidence="1 2" key="1">
    <citation type="submission" date="2016-10" db="EMBL/GenBank/DDBJ databases">
        <authorList>
            <person name="de Groot N.N."/>
        </authorList>
    </citation>
    <scope>NUCLEOTIDE SEQUENCE [LARGE SCALE GENOMIC DNA]</scope>
    <source>
        <strain evidence="1 2">DSM 24677</strain>
    </source>
</reference>
<accession>A0A1H3M9L6</accession>
<dbReference type="InterPro" id="IPR051468">
    <property type="entry name" value="Fungal_SecMetab_SDRs"/>
</dbReference>
<dbReference type="GO" id="GO:0016491">
    <property type="term" value="F:oxidoreductase activity"/>
    <property type="evidence" value="ECO:0007669"/>
    <property type="project" value="TreeGrafter"/>
</dbReference>
<name>A0A1H3M9L6_9RHOB</name>
<dbReference type="Gene3D" id="3.40.50.720">
    <property type="entry name" value="NAD(P)-binding Rossmann-like Domain"/>
    <property type="match status" value="1"/>
</dbReference>
<keyword evidence="2" id="KW-1185">Reference proteome</keyword>
<dbReference type="PANTHER" id="PTHR43544:SF12">
    <property type="entry name" value="NAD(P)-BINDING ROSSMANN-FOLD SUPERFAMILY PROTEIN"/>
    <property type="match status" value="1"/>
</dbReference>
<gene>
    <name evidence="1" type="ORF">SAMN05444486_103469</name>
</gene>
<dbReference type="Proteomes" id="UP000199026">
    <property type="component" value="Unassembled WGS sequence"/>
</dbReference>
<dbReference type="OrthoDB" id="9785826at2"/>